<feature type="compositionally biased region" description="Basic and acidic residues" evidence="1">
    <location>
        <begin position="82"/>
        <end position="108"/>
    </location>
</feature>
<name>R0CDY1_RALPI</name>
<protein>
    <recommendedName>
        <fullName evidence="2">Large polyvalent protein-associated domain-containing protein</fullName>
    </recommendedName>
</protein>
<evidence type="ECO:0000259" key="2">
    <source>
        <dbReference type="Pfam" id="PF18821"/>
    </source>
</evidence>
<proteinExistence type="predicted"/>
<sequence precursor="true">MAYRALGEPDSEFVKDLEARMAAAGLQELGWRDRDDISDVMGDLERLAASNWKLAAELWDKYVPDEIDKPVFIDGDDVDPPDADKKEPGNRLSRDTTQDKGGDEDDKRVVTPDALLKRYLQAQNKYYFRDDDREGLIAFEDKGKRISTEHNDPAVARSMVDLAEAKGWSALKVKGTEEFRREVWLQASLRGLQIQGYQPRDVDLAKLKDLQQEESRDKSRNSIERAPERERAAPAAGPVEKEAVVDEQQAGLSKRQLTAIEAIKAVMRQRGDSEKAVDMAASIAAERFNTDRVYVGTVLEHGAAPYEHKEGGEPNYFVKLQTATGERTVWGVDLDRAIGAGKADVGDQIALAYQGFKTVTVTVKERDEAGKVIGEKEILTKRNAWDVSRLDAVRDAAREKLLEAAGRAERQPLVKVYDRDAPRTAVRPDQVRVRQQDREKTAGLER</sequence>
<dbReference type="PATRIC" id="fig|1264675.3.peg.5085"/>
<reference evidence="3 4" key="1">
    <citation type="journal article" date="2013" name="Genome Announc.">
        <title>Draft Genome Sequence for Ralstonia sp. Strain OR214, a Bacterium with Potential for Bioremediation.</title>
        <authorList>
            <person name="Utturkar S.M."/>
            <person name="Bollmann A."/>
            <person name="Brzoska R.M."/>
            <person name="Klingeman D.M."/>
            <person name="Epstein S.E."/>
            <person name="Palumbo A.V."/>
            <person name="Brown S.D."/>
        </authorList>
    </citation>
    <scope>NUCLEOTIDE SEQUENCE [LARGE SCALE GENOMIC DNA]</scope>
    <source>
        <strain evidence="3 4">OR214</strain>
    </source>
</reference>
<dbReference type="AlphaFoldDB" id="R0CDY1"/>
<evidence type="ECO:0000313" key="3">
    <source>
        <dbReference type="EMBL" id="ENZ74885.1"/>
    </source>
</evidence>
<dbReference type="InterPro" id="IPR040677">
    <property type="entry name" value="LPD7"/>
</dbReference>
<feature type="region of interest" description="Disordered" evidence="1">
    <location>
        <begin position="209"/>
        <end position="246"/>
    </location>
</feature>
<feature type="region of interest" description="Disordered" evidence="1">
    <location>
        <begin position="70"/>
        <end position="108"/>
    </location>
</feature>
<organism evidence="3 4">
    <name type="scientific">Ralstonia pickettii OR214</name>
    <dbReference type="NCBI Taxonomy" id="1264675"/>
    <lineage>
        <taxon>Bacteria</taxon>
        <taxon>Pseudomonadati</taxon>
        <taxon>Pseudomonadota</taxon>
        <taxon>Betaproteobacteria</taxon>
        <taxon>Burkholderiales</taxon>
        <taxon>Burkholderiaceae</taxon>
        <taxon>Ralstonia</taxon>
    </lineage>
</organism>
<evidence type="ECO:0000256" key="1">
    <source>
        <dbReference type="SAM" id="MobiDB-lite"/>
    </source>
</evidence>
<accession>R0CDY1</accession>
<dbReference type="Pfam" id="PF18821">
    <property type="entry name" value="LPD7"/>
    <property type="match status" value="1"/>
</dbReference>
<feature type="compositionally biased region" description="Basic and acidic residues" evidence="1">
    <location>
        <begin position="429"/>
        <end position="446"/>
    </location>
</feature>
<feature type="domain" description="Large polyvalent protein-associated" evidence="2">
    <location>
        <begin position="114"/>
        <end position="209"/>
    </location>
</feature>
<evidence type="ECO:0000313" key="4">
    <source>
        <dbReference type="Proteomes" id="UP000013280"/>
    </source>
</evidence>
<dbReference type="EMBL" id="APMQ01000028">
    <property type="protein sequence ID" value="ENZ74885.1"/>
    <property type="molecule type" value="Genomic_DNA"/>
</dbReference>
<gene>
    <name evidence="3" type="ORF">OR214_05157</name>
</gene>
<dbReference type="Proteomes" id="UP000013280">
    <property type="component" value="Unassembled WGS sequence"/>
</dbReference>
<comment type="caution">
    <text evidence="3">The sequence shown here is derived from an EMBL/GenBank/DDBJ whole genome shotgun (WGS) entry which is preliminary data.</text>
</comment>
<feature type="region of interest" description="Disordered" evidence="1">
    <location>
        <begin position="413"/>
        <end position="446"/>
    </location>
</feature>
<feature type="compositionally biased region" description="Basic and acidic residues" evidence="1">
    <location>
        <begin position="209"/>
        <end position="232"/>
    </location>
</feature>
<dbReference type="RefSeq" id="WP_004636780.1">
    <property type="nucleotide sequence ID" value="NZ_APMQ01000028.1"/>
</dbReference>
<feature type="compositionally biased region" description="Basic and acidic residues" evidence="1">
    <location>
        <begin position="413"/>
        <end position="422"/>
    </location>
</feature>